<gene>
    <name evidence="1" type="ORF">JK359_35840</name>
</gene>
<protein>
    <submittedName>
        <fullName evidence="1">Uncharacterized protein</fullName>
    </submittedName>
</protein>
<evidence type="ECO:0000313" key="2">
    <source>
        <dbReference type="Proteomes" id="UP000661858"/>
    </source>
</evidence>
<accession>A0A937ERL1</accession>
<dbReference type="Proteomes" id="UP000661858">
    <property type="component" value="Unassembled WGS sequence"/>
</dbReference>
<organism evidence="1 2">
    <name type="scientific">Streptomyces actinomycinicus</name>
    <dbReference type="NCBI Taxonomy" id="1695166"/>
    <lineage>
        <taxon>Bacteria</taxon>
        <taxon>Bacillati</taxon>
        <taxon>Actinomycetota</taxon>
        <taxon>Actinomycetes</taxon>
        <taxon>Kitasatosporales</taxon>
        <taxon>Streptomycetaceae</taxon>
        <taxon>Streptomyces</taxon>
    </lineage>
</organism>
<dbReference type="RefSeq" id="WP_201843813.1">
    <property type="nucleotide sequence ID" value="NZ_JAERRK010000030.1"/>
</dbReference>
<reference evidence="1" key="1">
    <citation type="submission" date="2021-01" db="EMBL/GenBank/DDBJ databases">
        <title>WGS of actinomycetes isolated from Thailand.</title>
        <authorList>
            <person name="Thawai C."/>
        </authorList>
    </citation>
    <scope>NUCLEOTIDE SEQUENCE</scope>
    <source>
        <strain evidence="1">RCU-197</strain>
    </source>
</reference>
<comment type="caution">
    <text evidence="1">The sequence shown here is derived from an EMBL/GenBank/DDBJ whole genome shotgun (WGS) entry which is preliminary data.</text>
</comment>
<dbReference type="EMBL" id="JAERRK010000030">
    <property type="protein sequence ID" value="MBL1087272.1"/>
    <property type="molecule type" value="Genomic_DNA"/>
</dbReference>
<name>A0A937ERL1_9ACTN</name>
<sequence>MHLDVVFCEDSIHFPPHHLTRAGVPGDGTIGPALIRDADPQATPPEIRTHQGQTLLISANQGARLEDFCRAHVIRVRPRRPDVWGDLLGPFLVPVAPRDEAAALARLRRTGLTTIDVGRIRDRVGPLMSAYNAFFQDDFHLGLADLLNAAACSESTAHLRSGLGPHAEFYAWAMKIADLGACT</sequence>
<evidence type="ECO:0000313" key="1">
    <source>
        <dbReference type="EMBL" id="MBL1087272.1"/>
    </source>
</evidence>
<dbReference type="AlphaFoldDB" id="A0A937ERL1"/>
<proteinExistence type="predicted"/>
<keyword evidence="2" id="KW-1185">Reference proteome</keyword>